<dbReference type="RefSeq" id="WP_183393899.1">
    <property type="nucleotide sequence ID" value="NZ_JACIDR010000001.1"/>
</dbReference>
<dbReference type="Proteomes" id="UP000528964">
    <property type="component" value="Unassembled WGS sequence"/>
</dbReference>
<feature type="chain" id="PRO_5030575615" description="SPW_0924 family protein" evidence="1">
    <location>
        <begin position="22"/>
        <end position="47"/>
    </location>
</feature>
<proteinExistence type="predicted"/>
<dbReference type="AlphaFoldDB" id="A0A7W6CXJ2"/>
<evidence type="ECO:0000313" key="2">
    <source>
        <dbReference type="EMBL" id="MBB3972082.1"/>
    </source>
</evidence>
<feature type="signal peptide" evidence="1">
    <location>
        <begin position="1"/>
        <end position="21"/>
    </location>
</feature>
<keyword evidence="1" id="KW-0732">Signal</keyword>
<evidence type="ECO:0000313" key="3">
    <source>
        <dbReference type="Proteomes" id="UP000528964"/>
    </source>
</evidence>
<dbReference type="EMBL" id="JACIDR010000001">
    <property type="protein sequence ID" value="MBB3972082.1"/>
    <property type="molecule type" value="Genomic_DNA"/>
</dbReference>
<name>A0A7W6CXJ2_9HYPH</name>
<comment type="caution">
    <text evidence="2">The sequence shown here is derived from an EMBL/GenBank/DDBJ whole genome shotgun (WGS) entry which is preliminary data.</text>
</comment>
<reference evidence="2 3" key="1">
    <citation type="submission" date="2020-08" db="EMBL/GenBank/DDBJ databases">
        <title>Genomic Encyclopedia of Type Strains, Phase IV (KMG-IV): sequencing the most valuable type-strain genomes for metagenomic binning, comparative biology and taxonomic classification.</title>
        <authorList>
            <person name="Goeker M."/>
        </authorList>
    </citation>
    <scope>NUCLEOTIDE SEQUENCE [LARGE SCALE GENOMIC DNA]</scope>
    <source>
        <strain evidence="2 3">DSM 25481</strain>
    </source>
</reference>
<gene>
    <name evidence="2" type="ORF">GGR24_000715</name>
</gene>
<sequence length="47" mass="4665">MTGWKAAVTAFAVLCAAAALAVLATASTGGETRLPARPPLDLSPLGR</sequence>
<evidence type="ECO:0000256" key="1">
    <source>
        <dbReference type="SAM" id="SignalP"/>
    </source>
</evidence>
<evidence type="ECO:0008006" key="4">
    <source>
        <dbReference type="Google" id="ProtNLM"/>
    </source>
</evidence>
<organism evidence="2 3">
    <name type="scientific">Hansschlegelia beijingensis</name>
    <dbReference type="NCBI Taxonomy" id="1133344"/>
    <lineage>
        <taxon>Bacteria</taxon>
        <taxon>Pseudomonadati</taxon>
        <taxon>Pseudomonadota</taxon>
        <taxon>Alphaproteobacteria</taxon>
        <taxon>Hyphomicrobiales</taxon>
        <taxon>Methylopilaceae</taxon>
        <taxon>Hansschlegelia</taxon>
    </lineage>
</organism>
<protein>
    <recommendedName>
        <fullName evidence="4">SPW_0924 family protein</fullName>
    </recommendedName>
</protein>
<accession>A0A7W6CXJ2</accession>
<keyword evidence="3" id="KW-1185">Reference proteome</keyword>